<dbReference type="Proteomes" id="UP000245533">
    <property type="component" value="Unassembled WGS sequence"/>
</dbReference>
<sequence length="113" mass="13047">MLHILLHFMVPLAAAWLFYRDRMWTVYLILIATMAVDLDHLLADPIYDPNRCSIGFHPLHTIPAIAAYVILFLLPFLPEKFTTKMASQKTINLMHLIGLGLVIHMVLDWLDCF</sequence>
<keyword evidence="3" id="KW-1185">Reference proteome</keyword>
<accession>A0A316TVA5</accession>
<name>A0A316TVA5_9BACT</name>
<organism evidence="2 3">
    <name type="scientific">Rhodohalobacter mucosus</name>
    <dbReference type="NCBI Taxonomy" id="2079485"/>
    <lineage>
        <taxon>Bacteria</taxon>
        <taxon>Pseudomonadati</taxon>
        <taxon>Balneolota</taxon>
        <taxon>Balneolia</taxon>
        <taxon>Balneolales</taxon>
        <taxon>Balneolaceae</taxon>
        <taxon>Rhodohalobacter</taxon>
    </lineage>
</organism>
<keyword evidence="1" id="KW-0472">Membrane</keyword>
<feature type="transmembrane region" description="Helical" evidence="1">
    <location>
        <begin position="90"/>
        <end position="110"/>
    </location>
</feature>
<reference evidence="2 3" key="1">
    <citation type="submission" date="2018-05" db="EMBL/GenBank/DDBJ databases">
        <title>Rhodohalobacter halophilus gen. nov., sp. nov., a moderately halophilic member of the family Balneolaceae.</title>
        <authorList>
            <person name="Liu Z.-W."/>
        </authorList>
    </citation>
    <scope>NUCLEOTIDE SEQUENCE [LARGE SCALE GENOMIC DNA]</scope>
    <source>
        <strain evidence="2 3">8A47</strain>
    </source>
</reference>
<keyword evidence="1" id="KW-0812">Transmembrane</keyword>
<proteinExistence type="predicted"/>
<gene>
    <name evidence="2" type="ORF">DDZ15_11225</name>
</gene>
<dbReference type="Pfam" id="PF19617">
    <property type="entry name" value="DUF6122"/>
    <property type="match status" value="1"/>
</dbReference>
<evidence type="ECO:0000256" key="1">
    <source>
        <dbReference type="SAM" id="Phobius"/>
    </source>
</evidence>
<dbReference type="RefSeq" id="WP_109647175.1">
    <property type="nucleotide sequence ID" value="NZ_QGGB01000007.1"/>
</dbReference>
<feature type="transmembrane region" description="Helical" evidence="1">
    <location>
        <begin position="54"/>
        <end position="78"/>
    </location>
</feature>
<dbReference type="OrthoDB" id="289051at2"/>
<comment type="caution">
    <text evidence="2">The sequence shown here is derived from an EMBL/GenBank/DDBJ whole genome shotgun (WGS) entry which is preliminary data.</text>
</comment>
<evidence type="ECO:0000313" key="3">
    <source>
        <dbReference type="Proteomes" id="UP000245533"/>
    </source>
</evidence>
<keyword evidence="1" id="KW-1133">Transmembrane helix</keyword>
<evidence type="ECO:0008006" key="4">
    <source>
        <dbReference type="Google" id="ProtNLM"/>
    </source>
</evidence>
<dbReference type="AlphaFoldDB" id="A0A316TVA5"/>
<dbReference type="InterPro" id="IPR046125">
    <property type="entry name" value="DUF6122"/>
</dbReference>
<evidence type="ECO:0000313" key="2">
    <source>
        <dbReference type="EMBL" id="PWN06382.1"/>
    </source>
</evidence>
<dbReference type="EMBL" id="QGGB01000007">
    <property type="protein sequence ID" value="PWN06382.1"/>
    <property type="molecule type" value="Genomic_DNA"/>
</dbReference>
<protein>
    <recommendedName>
        <fullName evidence="4">LexA-binding, inner membrane-associated hydrolase</fullName>
    </recommendedName>
</protein>
<feature type="transmembrane region" description="Helical" evidence="1">
    <location>
        <begin position="24"/>
        <end position="42"/>
    </location>
</feature>